<comment type="subcellular location">
    <subcellularLocation>
        <location evidence="2 6">Cytoplasm</location>
    </subcellularLocation>
</comment>
<name>A0ABR4P104_9SACH</name>
<evidence type="ECO:0000256" key="1">
    <source>
        <dbReference type="ARBA" id="ARBA00001968"/>
    </source>
</evidence>
<evidence type="ECO:0000259" key="7">
    <source>
        <dbReference type="SMART" id="SM01194"/>
    </source>
</evidence>
<evidence type="ECO:0000313" key="9">
    <source>
        <dbReference type="Proteomes" id="UP001623330"/>
    </source>
</evidence>
<dbReference type="SUPFAM" id="SSF53137">
    <property type="entry name" value="Translational machinery components"/>
    <property type="match status" value="1"/>
</dbReference>
<dbReference type="Pfam" id="PF26356">
    <property type="entry name" value="Pelota_N"/>
    <property type="match status" value="1"/>
</dbReference>
<keyword evidence="5 6" id="KW-0479">Metal-binding</keyword>
<dbReference type="InterPro" id="IPR029064">
    <property type="entry name" value="Ribosomal_eL30-like_sf"/>
</dbReference>
<dbReference type="Gene3D" id="3.30.1330.30">
    <property type="match status" value="1"/>
</dbReference>
<accession>A0ABR4P104</accession>
<protein>
    <recommendedName>
        <fullName evidence="6">Protein DOM34 homolog</fullName>
    </recommendedName>
</protein>
<comment type="function">
    <text evidence="6">Component of the Dom34-Hbs1 complex, a complex that recognizes stalled ribosomes and triggers the No-Go Decay (NGD) pathway (PubMed:20890290). In the Dom34-Hbs1 complex, dom34 recognizes ribosomes stalled at the 3' end of an mRNA and engages stalled ribosomes by destabilizing mRNA in the mRNA channel. Following ribosome-binding, the Dom34-Hbs1 complex promotes the disassembly of stalled ribosomes, followed by degradation of damaged mRNAs as part of the NGD pathway.</text>
</comment>
<dbReference type="PANTHER" id="PTHR10853">
    <property type="entry name" value="PELOTA"/>
    <property type="match status" value="1"/>
</dbReference>
<sequence>MKVLSMEKGKQVRNQTVLTIVPENKEDLFAMYQIIDIDDIAIFKKLYTNKNEDTNKKTTTDLARIKLRILSREFDIRDEYLRYKGVSCPDDTGSENIDSEIPIGKYISFSIAYNHPITLYKTHFNKYAEQLLLEATMPEAQADTAAVVLQEGISHICLLTASSTIMKQKVEFSMPKKKNANDVAKFETKMEKFYRATYDAIKKQFDFDQLRMIILCSPGFYAKTLFDNIIKYANEEQNDTILSNQSIFIVAHCSTGYLQGISEVLKNPEYSSLLEDTKFVKETLLFDNFLEHIESEDDLAWYGRCEIYKAVEMEAVDTLLITSDTLRSDNIVERENNMDLIELVKNQNGKVVIFSNFRDSGVELQHIGGFACILKYPVVDLDDIALEFPPINLITA</sequence>
<feature type="domain" description="eRF1/Pelota-like N-terminal" evidence="7">
    <location>
        <begin position="6"/>
        <end position="137"/>
    </location>
</feature>
<dbReference type="InterPro" id="IPR005141">
    <property type="entry name" value="eRF1_2"/>
</dbReference>
<dbReference type="NCBIfam" id="TIGR00111">
    <property type="entry name" value="pelota"/>
    <property type="match status" value="1"/>
</dbReference>
<dbReference type="InterPro" id="IPR005142">
    <property type="entry name" value="eRF1_3"/>
</dbReference>
<dbReference type="Gene3D" id="3.30.420.60">
    <property type="entry name" value="eRF1 domain 2"/>
    <property type="match status" value="1"/>
</dbReference>
<dbReference type="Gene3D" id="2.30.30.870">
    <property type="entry name" value="Pelota, domain A"/>
    <property type="match status" value="1"/>
</dbReference>
<dbReference type="SUPFAM" id="SSF55315">
    <property type="entry name" value="L30e-like"/>
    <property type="match status" value="1"/>
</dbReference>
<evidence type="ECO:0000256" key="3">
    <source>
        <dbReference type="ARBA" id="ARBA00009504"/>
    </source>
</evidence>
<keyword evidence="9" id="KW-1185">Reference proteome</keyword>
<dbReference type="Pfam" id="PF03464">
    <property type="entry name" value="eRF1_2"/>
    <property type="match status" value="1"/>
</dbReference>
<dbReference type="SUPFAM" id="SSF159065">
    <property type="entry name" value="Dom34/Pelota N-terminal domain-like"/>
    <property type="match status" value="1"/>
</dbReference>
<dbReference type="InterPro" id="IPR004405">
    <property type="entry name" value="TF_pelota"/>
</dbReference>
<comment type="caution">
    <text evidence="8">The sequence shown here is derived from an EMBL/GenBank/DDBJ whole genome shotgun (WGS) entry which is preliminary data.</text>
</comment>
<evidence type="ECO:0000256" key="4">
    <source>
        <dbReference type="ARBA" id="ARBA00022490"/>
    </source>
</evidence>
<keyword evidence="4 6" id="KW-0963">Cytoplasm</keyword>
<evidence type="ECO:0000256" key="6">
    <source>
        <dbReference type="RuleBase" id="RU362019"/>
    </source>
</evidence>
<proteinExistence type="inferred from homology"/>
<dbReference type="InterPro" id="IPR005140">
    <property type="entry name" value="eRF1_Pelota-like_N"/>
</dbReference>
<dbReference type="PANTHER" id="PTHR10853:SF0">
    <property type="entry name" value="PROTEIN PELOTA HOMOLOG"/>
    <property type="match status" value="1"/>
</dbReference>
<reference evidence="8 9" key="1">
    <citation type="submission" date="2024-05" db="EMBL/GenBank/DDBJ databases">
        <title>Long read based assembly of the Candida bracarensis genome reveals expanded adhesin content.</title>
        <authorList>
            <person name="Marcet-Houben M."/>
            <person name="Ksiezopolska E."/>
            <person name="Gabaldon T."/>
        </authorList>
    </citation>
    <scope>NUCLEOTIDE SEQUENCE [LARGE SCALE GENOMIC DNA]</scope>
    <source>
        <strain evidence="8 9">CBM6</strain>
    </source>
</reference>
<evidence type="ECO:0000256" key="2">
    <source>
        <dbReference type="ARBA" id="ARBA00004496"/>
    </source>
</evidence>
<organism evidence="8 9">
    <name type="scientific">Nakaseomyces bracarensis</name>
    <dbReference type="NCBI Taxonomy" id="273131"/>
    <lineage>
        <taxon>Eukaryota</taxon>
        <taxon>Fungi</taxon>
        <taxon>Dikarya</taxon>
        <taxon>Ascomycota</taxon>
        <taxon>Saccharomycotina</taxon>
        <taxon>Saccharomycetes</taxon>
        <taxon>Saccharomycetales</taxon>
        <taxon>Saccharomycetaceae</taxon>
        <taxon>Nakaseomyces</taxon>
    </lineage>
</organism>
<comment type="cofactor">
    <cofactor evidence="1 6">
        <name>a divalent metal cation</name>
        <dbReference type="ChEBI" id="CHEBI:60240"/>
    </cofactor>
</comment>
<dbReference type="EMBL" id="JBEVYD010000001">
    <property type="protein sequence ID" value="KAL3235258.1"/>
    <property type="molecule type" value="Genomic_DNA"/>
</dbReference>
<evidence type="ECO:0000313" key="8">
    <source>
        <dbReference type="EMBL" id="KAL3235258.1"/>
    </source>
</evidence>
<dbReference type="Pfam" id="PF03465">
    <property type="entry name" value="eRF1_3"/>
    <property type="match status" value="1"/>
</dbReference>
<gene>
    <name evidence="8" type="ORF">RNJ44_00017</name>
</gene>
<dbReference type="Proteomes" id="UP001623330">
    <property type="component" value="Unassembled WGS sequence"/>
</dbReference>
<dbReference type="InterPro" id="IPR058547">
    <property type="entry name" value="Pelota_N"/>
</dbReference>
<dbReference type="InterPro" id="IPR042226">
    <property type="entry name" value="eFR1_2_sf"/>
</dbReference>
<evidence type="ECO:0000256" key="5">
    <source>
        <dbReference type="ARBA" id="ARBA00022723"/>
    </source>
</evidence>
<dbReference type="InterPro" id="IPR038069">
    <property type="entry name" value="Pelota/DOM34_N"/>
</dbReference>
<dbReference type="SMART" id="SM01194">
    <property type="entry name" value="eRF1_1"/>
    <property type="match status" value="1"/>
</dbReference>
<comment type="similarity">
    <text evidence="3 6">Belongs to the eukaryotic release factor 1 family. Pelota subfamily.</text>
</comment>